<name>D8S5V6_SELML</name>
<feature type="compositionally biased region" description="Pro residues" evidence="2">
    <location>
        <begin position="53"/>
        <end position="64"/>
    </location>
</feature>
<dbReference type="HOGENOM" id="CLU_1126100_0_0_1"/>
<organism evidence="5">
    <name type="scientific">Selaginella moellendorffii</name>
    <name type="common">Spikemoss</name>
    <dbReference type="NCBI Taxonomy" id="88036"/>
    <lineage>
        <taxon>Eukaryota</taxon>
        <taxon>Viridiplantae</taxon>
        <taxon>Streptophyta</taxon>
        <taxon>Embryophyta</taxon>
        <taxon>Tracheophyta</taxon>
        <taxon>Lycopodiopsida</taxon>
        <taxon>Selaginellales</taxon>
        <taxon>Selaginellaceae</taxon>
        <taxon>Selaginella</taxon>
    </lineage>
</organism>
<dbReference type="EMBL" id="GL377603">
    <property type="protein sequence ID" value="EFJ20239.1"/>
    <property type="molecule type" value="Genomic_DNA"/>
</dbReference>
<dbReference type="Gramene" id="EFJ20239">
    <property type="protein sequence ID" value="EFJ20239"/>
    <property type="gene ID" value="SELMODRAFT_443961"/>
</dbReference>
<gene>
    <name evidence="4" type="ORF">SELMODRAFT_443961</name>
</gene>
<feature type="chain" id="PRO_5003122434" evidence="3">
    <location>
        <begin position="22"/>
        <end position="247"/>
    </location>
</feature>
<dbReference type="Pfam" id="PF01190">
    <property type="entry name" value="Pollen_Ole_e_1"/>
    <property type="match status" value="1"/>
</dbReference>
<feature type="region of interest" description="Disordered" evidence="2">
    <location>
        <begin position="31"/>
        <end position="75"/>
    </location>
</feature>
<evidence type="ECO:0000256" key="1">
    <source>
        <dbReference type="ARBA" id="ARBA00022729"/>
    </source>
</evidence>
<keyword evidence="1 3" id="KW-0732">Signal</keyword>
<evidence type="ECO:0000313" key="4">
    <source>
        <dbReference type="EMBL" id="EFJ20239.1"/>
    </source>
</evidence>
<feature type="region of interest" description="Disordered" evidence="2">
    <location>
        <begin position="102"/>
        <end position="134"/>
    </location>
</feature>
<protein>
    <submittedName>
        <fullName evidence="4">Uncharacterized protein</fullName>
    </submittedName>
</protein>
<reference evidence="4 5" key="1">
    <citation type="journal article" date="2011" name="Science">
        <title>The Selaginella genome identifies genetic changes associated with the evolution of vascular plants.</title>
        <authorList>
            <person name="Banks J.A."/>
            <person name="Nishiyama T."/>
            <person name="Hasebe M."/>
            <person name="Bowman J.L."/>
            <person name="Gribskov M."/>
            <person name="dePamphilis C."/>
            <person name="Albert V.A."/>
            <person name="Aono N."/>
            <person name="Aoyama T."/>
            <person name="Ambrose B.A."/>
            <person name="Ashton N.W."/>
            <person name="Axtell M.J."/>
            <person name="Barker E."/>
            <person name="Barker M.S."/>
            <person name="Bennetzen J.L."/>
            <person name="Bonawitz N.D."/>
            <person name="Chapple C."/>
            <person name="Cheng C."/>
            <person name="Correa L.G."/>
            <person name="Dacre M."/>
            <person name="DeBarry J."/>
            <person name="Dreyer I."/>
            <person name="Elias M."/>
            <person name="Engstrom E.M."/>
            <person name="Estelle M."/>
            <person name="Feng L."/>
            <person name="Finet C."/>
            <person name="Floyd S.K."/>
            <person name="Frommer W.B."/>
            <person name="Fujita T."/>
            <person name="Gramzow L."/>
            <person name="Gutensohn M."/>
            <person name="Harholt J."/>
            <person name="Hattori M."/>
            <person name="Heyl A."/>
            <person name="Hirai T."/>
            <person name="Hiwatashi Y."/>
            <person name="Ishikawa M."/>
            <person name="Iwata M."/>
            <person name="Karol K.G."/>
            <person name="Koehler B."/>
            <person name="Kolukisaoglu U."/>
            <person name="Kubo M."/>
            <person name="Kurata T."/>
            <person name="Lalonde S."/>
            <person name="Li K."/>
            <person name="Li Y."/>
            <person name="Litt A."/>
            <person name="Lyons E."/>
            <person name="Manning G."/>
            <person name="Maruyama T."/>
            <person name="Michael T.P."/>
            <person name="Mikami K."/>
            <person name="Miyazaki S."/>
            <person name="Morinaga S."/>
            <person name="Murata T."/>
            <person name="Mueller-Roeber B."/>
            <person name="Nelson D.R."/>
            <person name="Obara M."/>
            <person name="Oguri Y."/>
            <person name="Olmstead R.G."/>
            <person name="Onodera N."/>
            <person name="Petersen B.L."/>
            <person name="Pils B."/>
            <person name="Prigge M."/>
            <person name="Rensing S.A."/>
            <person name="Riano-Pachon D.M."/>
            <person name="Roberts A.W."/>
            <person name="Sato Y."/>
            <person name="Scheller H.V."/>
            <person name="Schulz B."/>
            <person name="Schulz C."/>
            <person name="Shakirov E.V."/>
            <person name="Shibagaki N."/>
            <person name="Shinohara N."/>
            <person name="Shippen D.E."/>
            <person name="Soerensen I."/>
            <person name="Sotooka R."/>
            <person name="Sugimoto N."/>
            <person name="Sugita M."/>
            <person name="Sumikawa N."/>
            <person name="Tanurdzic M."/>
            <person name="Theissen G."/>
            <person name="Ulvskov P."/>
            <person name="Wakazuki S."/>
            <person name="Weng J.K."/>
            <person name="Willats W.W."/>
            <person name="Wipf D."/>
            <person name="Wolf P.G."/>
            <person name="Yang L."/>
            <person name="Zimmer A.D."/>
            <person name="Zhu Q."/>
            <person name="Mitros T."/>
            <person name="Hellsten U."/>
            <person name="Loque D."/>
            <person name="Otillar R."/>
            <person name="Salamov A."/>
            <person name="Schmutz J."/>
            <person name="Shapiro H."/>
            <person name="Lindquist E."/>
            <person name="Lucas S."/>
            <person name="Rokhsar D."/>
            <person name="Grigoriev I.V."/>
        </authorList>
    </citation>
    <scope>NUCLEOTIDE SEQUENCE [LARGE SCALE GENOMIC DNA]</scope>
</reference>
<accession>D8S5V6</accession>
<dbReference type="PANTHER" id="PTHR33470:SF27">
    <property type="entry name" value="OS01G0899700 PROTEIN"/>
    <property type="match status" value="1"/>
</dbReference>
<dbReference type="KEGG" id="smo:SELMODRAFT_443961"/>
<sequence>MGGRLAISVPIFMVLLIVSAADNAGHSRKVSISPAASPLSPLTSGSGGNGNGPPDPLKGGPLPPHLRGEKGAANDQLRLESVRAVEDERLSAMDSLQVTSILAPSQAPESSAQSTPPAPGTIDGSPPSHTPRITIRGRVTCERCSTKHKAKTHGLSGVSVELSCPQANLTMVTQHHGQFSMGFHHLEPLGFPGSCAVSVITSSLPSTCNVPVGSATNSFTPTLHSTSSKETAYVVPAFEFTNGDNCK</sequence>
<feature type="compositionally biased region" description="Low complexity" evidence="2">
    <location>
        <begin position="33"/>
        <end position="44"/>
    </location>
</feature>
<evidence type="ECO:0000256" key="3">
    <source>
        <dbReference type="SAM" id="SignalP"/>
    </source>
</evidence>
<dbReference type="PANTHER" id="PTHR33470">
    <property type="entry name" value="OS01G0164075 PROTEIN"/>
    <property type="match status" value="1"/>
</dbReference>
<feature type="signal peptide" evidence="3">
    <location>
        <begin position="1"/>
        <end position="21"/>
    </location>
</feature>
<evidence type="ECO:0000313" key="5">
    <source>
        <dbReference type="Proteomes" id="UP000001514"/>
    </source>
</evidence>
<dbReference type="InParanoid" id="D8S5V6"/>
<feature type="compositionally biased region" description="Basic and acidic residues" evidence="2">
    <location>
        <begin position="66"/>
        <end position="75"/>
    </location>
</feature>
<keyword evidence="5" id="KW-1185">Reference proteome</keyword>
<evidence type="ECO:0000256" key="2">
    <source>
        <dbReference type="SAM" id="MobiDB-lite"/>
    </source>
</evidence>
<proteinExistence type="predicted"/>
<dbReference type="AlphaFoldDB" id="D8S5V6"/>
<dbReference type="Proteomes" id="UP000001514">
    <property type="component" value="Unassembled WGS sequence"/>
</dbReference>
<feature type="compositionally biased region" description="Low complexity" evidence="2">
    <location>
        <begin position="103"/>
        <end position="115"/>
    </location>
</feature>